<dbReference type="PROSITE" id="PS50082">
    <property type="entry name" value="WD_REPEATS_2"/>
    <property type="match status" value="7"/>
</dbReference>
<dbReference type="PROSITE" id="PS50294">
    <property type="entry name" value="WD_REPEATS_REGION"/>
    <property type="match status" value="4"/>
</dbReference>
<dbReference type="InterPro" id="IPR056884">
    <property type="entry name" value="NPHP3-like_N"/>
</dbReference>
<feature type="repeat" description="WD" evidence="3">
    <location>
        <begin position="1071"/>
        <end position="1112"/>
    </location>
</feature>
<gene>
    <name evidence="6" type="ORF">RSOL_210200</name>
</gene>
<feature type="repeat" description="WD" evidence="3">
    <location>
        <begin position="1114"/>
        <end position="1155"/>
    </location>
</feature>
<evidence type="ECO:0000259" key="5">
    <source>
        <dbReference type="Pfam" id="PF24883"/>
    </source>
</evidence>
<dbReference type="InterPro" id="IPR015943">
    <property type="entry name" value="WD40/YVTN_repeat-like_dom_sf"/>
</dbReference>
<dbReference type="InterPro" id="IPR027417">
    <property type="entry name" value="P-loop_NTPase"/>
</dbReference>
<dbReference type="SMART" id="SM00320">
    <property type="entry name" value="WD40"/>
    <property type="match status" value="12"/>
</dbReference>
<keyword evidence="2" id="KW-0677">Repeat</keyword>
<accession>X8J598</accession>
<feature type="repeat" description="WD" evidence="3">
    <location>
        <begin position="1289"/>
        <end position="1330"/>
    </location>
</feature>
<name>X8J598_9AGAM</name>
<proteinExistence type="predicted"/>
<evidence type="ECO:0000256" key="3">
    <source>
        <dbReference type="PROSITE-ProRule" id="PRU00221"/>
    </source>
</evidence>
<dbReference type="InterPro" id="IPR019775">
    <property type="entry name" value="WD40_repeat_CS"/>
</dbReference>
<evidence type="ECO:0000256" key="4">
    <source>
        <dbReference type="SAM" id="MobiDB-lite"/>
    </source>
</evidence>
<feature type="non-terminal residue" evidence="6">
    <location>
        <position position="1487"/>
    </location>
</feature>
<comment type="caution">
    <text evidence="6">The sequence shown here is derived from an EMBL/GenBank/DDBJ whole genome shotgun (WGS) entry which is preliminary data.</text>
</comment>
<evidence type="ECO:0000313" key="6">
    <source>
        <dbReference type="EMBL" id="EUC57185.1"/>
    </source>
</evidence>
<dbReference type="InterPro" id="IPR001680">
    <property type="entry name" value="WD40_rpt"/>
</dbReference>
<organism evidence="6 7">
    <name type="scientific">Rhizoctonia solani AG-3 Rhs1AP</name>
    <dbReference type="NCBI Taxonomy" id="1086054"/>
    <lineage>
        <taxon>Eukaryota</taxon>
        <taxon>Fungi</taxon>
        <taxon>Dikarya</taxon>
        <taxon>Basidiomycota</taxon>
        <taxon>Agaricomycotina</taxon>
        <taxon>Agaricomycetes</taxon>
        <taxon>Cantharellales</taxon>
        <taxon>Ceratobasidiaceae</taxon>
        <taxon>Rhizoctonia</taxon>
    </lineage>
</organism>
<feature type="repeat" description="WD" evidence="3">
    <location>
        <begin position="1029"/>
        <end position="1069"/>
    </location>
</feature>
<dbReference type="Proteomes" id="UP000030108">
    <property type="component" value="Unassembled WGS sequence"/>
</dbReference>
<feature type="region of interest" description="Disordered" evidence="4">
    <location>
        <begin position="15"/>
        <end position="60"/>
    </location>
</feature>
<evidence type="ECO:0000256" key="2">
    <source>
        <dbReference type="ARBA" id="ARBA00022737"/>
    </source>
</evidence>
<protein>
    <submittedName>
        <fullName evidence="6">Vegetative incompatibility protein HET-E-1, putative</fullName>
    </submittedName>
</protein>
<feature type="domain" description="Nephrocystin 3-like N-terminal" evidence="5">
    <location>
        <begin position="341"/>
        <end position="446"/>
    </location>
</feature>
<dbReference type="SUPFAM" id="SSF50978">
    <property type="entry name" value="WD40 repeat-like"/>
    <property type="match status" value="1"/>
</dbReference>
<dbReference type="InterPro" id="IPR036322">
    <property type="entry name" value="WD40_repeat_dom_sf"/>
</dbReference>
<dbReference type="PANTHER" id="PTHR19848:SF8">
    <property type="entry name" value="F-BOX AND WD REPEAT DOMAIN CONTAINING 7"/>
    <property type="match status" value="1"/>
</dbReference>
<dbReference type="Gene3D" id="2.130.10.10">
    <property type="entry name" value="YVTN repeat-like/Quinoprotein amine dehydrogenase"/>
    <property type="match status" value="5"/>
</dbReference>
<dbReference type="InterPro" id="IPR011047">
    <property type="entry name" value="Quinoprotein_ADH-like_sf"/>
</dbReference>
<feature type="repeat" description="WD" evidence="3">
    <location>
        <begin position="1332"/>
        <end position="1373"/>
    </location>
</feature>
<dbReference type="InterPro" id="IPR011044">
    <property type="entry name" value="Quino_amine_DH_bsu"/>
</dbReference>
<sequence length="1487" mass="164434">MPFRKRIKERIKQVADDLSSLLQPEDAEGGTTRPNTPANKAPHSDSLVVGEQTGDQVTSLPKTTPYGKIAASQLNKPQSKDISYVDEGFKESVRLTNPIQEDRVSVMDVGDRSSIAAPVNSGTFKLTDIRQVDSDLVSGDVDPDKADAAERQKLGYTPQIVSDVSSTKWKGLKGFTRVLEPVTNAFGPIKDMAELFVECVDKCEMMGGAKTEYEALRVRLEGIFEDLNEYFGEGCALTMTSSMEGLCRLVQTELDYIKKQQHRNIGERYLSAADESDKVLACYRRIEGHLQRLSNSRSDRMSSFVDRLPSSLSAWYDSAEGIELKRRQCTPGTRVNVLANVLDWARGAGCGVYWLNGMAGTGKTTIAYSVCADLDSRRQLGANFFCSRLREECRNVNVIIPSIAYQLARFSRPYQSALSTVLEKDPDVHGRLPHLQFDALIAKPMLEVQHTLPEGMTVVMTHSTNASKKRALHACWIRDQMTSERTRSRLVLHELDKGEVQADIEKYLREGLTQMSPSETQIAALVERAGILFIYAATAVRYIGYDNFHRNPSARLRTILDRPQGRISTQSTEVDQLYATIIEAALGDEGLEEDDRMNMRQVLYTVICAREPLTVDGISELLQINDTDCVRGALRPLWSVLHVVVGSELVTTLHASFPDFMFDPTRSKAYHCDSEAHDRILAEHCLKHIEATRPEFNICGLESSYLPDHAVPNIHKRVADAISSHLLYACRYWAHHVEAGKCASTLVPQLQDFLSRRLLVWMEVLNLNRQMRAGVECMKLMIEWYSIESDEELVDLTEGTTMEQRQLAHLATWVFGDVIRAMAMSQDGRHIALGVGCDVLVVDSSSGQFILGPLHGHSKKILTIMFSPDHTRLFAGSRDYDSGTATVIGWDTRTGDTVVGPLQLHGPTSPSSCLRFSPDCTCIATGFYGHNLWLWDIAHGKMLRCLETHGSVLVAAFSLDGIQIAAGLNNALQIWNSQTGDTTLGPLSTPLIEMIAFSPDSSRIIHAQKYTNNIQVRSAQTGQLIYQLYTGNEGRTRSIGYSPDSRYIVSGHPRTVKVWDAQTGRMKLGPLEGSPNDIAAIVFSPDGSRIISAYQDGLVCTWDARQHYFAHSSISMRTTGILSAKFSPDGHHFVFGSSHGSLHIWDSHTGAMTAGHTKAHTAEIIGVDFINDRVISGSEDGLIAVCNAQSGDLLRSLTIAHGHRIGCIAFSPNGDLIVTGSSLDRSLEVNLWDAQTGTKLLDPLTGFRCSISSVQFSPDGTRIAAGSIDTDKQVVIWGVADGRNLLGFLNGHTEPVESVSYSHDGTLVASGPRDNTVIVWDAYTGSKVLGPLVGHSYSVQSVHFSPGSIRLVSSSDDGTICIWDVHTGEMMFELLHGHEQIVRSVAYSPDGTRILSVSWDMTVRIHDAQSPKERAQSRSTTEFGDWVMNKEGWVVDDQLRLLAWVPGDLRRTLKWPRTDVVASPRGYVSVKFDKSRMGESWAQSYTL</sequence>
<dbReference type="EMBL" id="JATN01000322">
    <property type="protein sequence ID" value="EUC57185.1"/>
    <property type="molecule type" value="Genomic_DNA"/>
</dbReference>
<dbReference type="Pfam" id="PF24883">
    <property type="entry name" value="NPHP3_N"/>
    <property type="match status" value="1"/>
</dbReference>
<dbReference type="PROSITE" id="PS00678">
    <property type="entry name" value="WD_REPEATS_1"/>
    <property type="match status" value="1"/>
</dbReference>
<feature type="repeat" description="WD" evidence="3">
    <location>
        <begin position="1375"/>
        <end position="1416"/>
    </location>
</feature>
<evidence type="ECO:0000313" key="7">
    <source>
        <dbReference type="Proteomes" id="UP000030108"/>
    </source>
</evidence>
<reference evidence="7" key="1">
    <citation type="journal article" date="2014" name="Genome Announc.">
        <title>Draft genome sequence of the plant-pathogenic soil fungus Rhizoctonia solani anastomosis group 3 strain Rhs1AP.</title>
        <authorList>
            <person name="Cubeta M.A."/>
            <person name="Thomas E."/>
            <person name="Dean R.A."/>
            <person name="Jabaji S."/>
            <person name="Neate S.M."/>
            <person name="Tavantzis S."/>
            <person name="Toda T."/>
            <person name="Vilgalys R."/>
            <person name="Bharathan N."/>
            <person name="Fedorova-Abrams N."/>
            <person name="Pakala S.B."/>
            <person name="Pakala S.M."/>
            <person name="Zafar N."/>
            <person name="Joardar V."/>
            <person name="Losada L."/>
            <person name="Nierman W.C."/>
        </authorList>
    </citation>
    <scope>NUCLEOTIDE SEQUENCE [LARGE SCALE GENOMIC DNA]</scope>
    <source>
        <strain evidence="7">AG-3</strain>
    </source>
</reference>
<dbReference type="PANTHER" id="PTHR19848">
    <property type="entry name" value="WD40 REPEAT PROTEIN"/>
    <property type="match status" value="1"/>
</dbReference>
<evidence type="ECO:0000256" key="1">
    <source>
        <dbReference type="ARBA" id="ARBA00022574"/>
    </source>
</evidence>
<dbReference type="CDD" id="cd00200">
    <property type="entry name" value="WD40"/>
    <property type="match status" value="2"/>
</dbReference>
<feature type="repeat" description="WD" evidence="3">
    <location>
        <begin position="854"/>
        <end position="879"/>
    </location>
</feature>
<dbReference type="SUPFAM" id="SSF52540">
    <property type="entry name" value="P-loop containing nucleoside triphosphate hydrolases"/>
    <property type="match status" value="1"/>
</dbReference>
<dbReference type="SUPFAM" id="SSF50998">
    <property type="entry name" value="Quinoprotein alcohol dehydrogenase-like"/>
    <property type="match status" value="1"/>
</dbReference>
<keyword evidence="1 3" id="KW-0853">WD repeat</keyword>
<dbReference type="Pfam" id="PF00400">
    <property type="entry name" value="WD40"/>
    <property type="match status" value="10"/>
</dbReference>
<dbReference type="SUPFAM" id="SSF50969">
    <property type="entry name" value="YVTN repeat-like/Quinoprotein amine dehydrogenase"/>
    <property type="match status" value="1"/>
</dbReference>